<dbReference type="EMBL" id="MASU01000005">
    <property type="protein sequence ID" value="PXY35981.1"/>
    <property type="molecule type" value="Genomic_DNA"/>
</dbReference>
<dbReference type="PANTHER" id="PTHR11795">
    <property type="entry name" value="BRANCHED-CHAIN AMINO ACID TRANSPORT SYSTEM PERMEASE PROTEIN LIVH"/>
    <property type="match status" value="1"/>
</dbReference>
<organism evidence="10 11">
    <name type="scientific">Prauserella flavalba</name>
    <dbReference type="NCBI Taxonomy" id="1477506"/>
    <lineage>
        <taxon>Bacteria</taxon>
        <taxon>Bacillati</taxon>
        <taxon>Actinomycetota</taxon>
        <taxon>Actinomycetes</taxon>
        <taxon>Pseudonocardiales</taxon>
        <taxon>Pseudonocardiaceae</taxon>
        <taxon>Prauserella</taxon>
    </lineage>
</organism>
<dbReference type="Pfam" id="PF02653">
    <property type="entry name" value="BPD_transp_2"/>
    <property type="match status" value="1"/>
</dbReference>
<dbReference type="OrthoDB" id="9807115at2"/>
<keyword evidence="5" id="KW-0029">Amino-acid transport</keyword>
<gene>
    <name evidence="10" type="ORF">BA062_11010</name>
</gene>
<evidence type="ECO:0000256" key="8">
    <source>
        <dbReference type="ARBA" id="ARBA00037998"/>
    </source>
</evidence>
<evidence type="ECO:0000256" key="5">
    <source>
        <dbReference type="ARBA" id="ARBA00022970"/>
    </source>
</evidence>
<feature type="transmembrane region" description="Helical" evidence="9">
    <location>
        <begin position="144"/>
        <end position="163"/>
    </location>
</feature>
<evidence type="ECO:0000256" key="4">
    <source>
        <dbReference type="ARBA" id="ARBA00022692"/>
    </source>
</evidence>
<comment type="subcellular location">
    <subcellularLocation>
        <location evidence="1">Cell membrane</location>
        <topology evidence="1">Multi-pass membrane protein</topology>
    </subcellularLocation>
</comment>
<dbReference type="GO" id="GO:0022857">
    <property type="term" value="F:transmembrane transporter activity"/>
    <property type="evidence" value="ECO:0007669"/>
    <property type="project" value="InterPro"/>
</dbReference>
<dbReference type="Proteomes" id="UP000247892">
    <property type="component" value="Unassembled WGS sequence"/>
</dbReference>
<evidence type="ECO:0000256" key="3">
    <source>
        <dbReference type="ARBA" id="ARBA00022475"/>
    </source>
</evidence>
<dbReference type="RefSeq" id="WP_110335982.1">
    <property type="nucleotide sequence ID" value="NZ_JBHVKT010000027.1"/>
</dbReference>
<feature type="transmembrane region" description="Helical" evidence="9">
    <location>
        <begin position="96"/>
        <end position="116"/>
    </location>
</feature>
<evidence type="ECO:0000256" key="6">
    <source>
        <dbReference type="ARBA" id="ARBA00022989"/>
    </source>
</evidence>
<feature type="transmembrane region" description="Helical" evidence="9">
    <location>
        <begin position="264"/>
        <end position="282"/>
    </location>
</feature>
<keyword evidence="2" id="KW-0813">Transport</keyword>
<dbReference type="PANTHER" id="PTHR11795:SF445">
    <property type="entry name" value="AMINO ACID ABC TRANSPORTER PERMEASE PROTEIN"/>
    <property type="match status" value="1"/>
</dbReference>
<dbReference type="AlphaFoldDB" id="A0A318LNN0"/>
<feature type="transmembrane region" description="Helical" evidence="9">
    <location>
        <begin position="193"/>
        <end position="214"/>
    </location>
</feature>
<feature type="transmembrane region" description="Helical" evidence="9">
    <location>
        <begin position="62"/>
        <end position="84"/>
    </location>
</feature>
<feature type="transmembrane region" description="Helical" evidence="9">
    <location>
        <begin position="12"/>
        <end position="32"/>
    </location>
</feature>
<keyword evidence="3" id="KW-1003">Cell membrane</keyword>
<comment type="similarity">
    <text evidence="8">Belongs to the binding-protein-dependent transport system permease family. LivHM subfamily.</text>
</comment>
<accession>A0A318LNN0</accession>
<protein>
    <submittedName>
        <fullName evidence="10">Amino acid ABC transporter permease</fullName>
    </submittedName>
</protein>
<dbReference type="InterPro" id="IPR052157">
    <property type="entry name" value="BCAA_transport_permease"/>
</dbReference>
<evidence type="ECO:0000256" key="2">
    <source>
        <dbReference type="ARBA" id="ARBA00022448"/>
    </source>
</evidence>
<dbReference type="GO" id="GO:0006865">
    <property type="term" value="P:amino acid transport"/>
    <property type="evidence" value="ECO:0007669"/>
    <property type="project" value="UniProtKB-KW"/>
</dbReference>
<evidence type="ECO:0000313" key="11">
    <source>
        <dbReference type="Proteomes" id="UP000247892"/>
    </source>
</evidence>
<keyword evidence="6 9" id="KW-1133">Transmembrane helix</keyword>
<sequence>MAQNLLNALTLGSLYLLFALGMSLAWGTIGILNFAHGSIFMFAAFTGHLLVGQVALPLPLVLLIGTAVGAALSVLAQVLAFEPIQRRARDHRRAELQILVGGIGIATIPLAIAQHATKSVPFGFTGSTFQVEVYRLGPVQLTNVQLVILGAAAVLTGVLAWWLRSARTGLALRSIGVDAEVATMMGVNRRGLAVATMAVAGALAGIAGVLLTYYLGSIAAESGDGFLIKAFAAIVLGGIGSIGGAVAGAMILALAETVVLTQTSGMWVDAVSFGLIFAVLVLRPRGLFGRKEVRRT</sequence>
<keyword evidence="11" id="KW-1185">Reference proteome</keyword>
<feature type="transmembrane region" description="Helical" evidence="9">
    <location>
        <begin position="226"/>
        <end position="252"/>
    </location>
</feature>
<reference evidence="10 11" key="1">
    <citation type="submission" date="2016-07" db="EMBL/GenBank/DDBJ databases">
        <title>Draft genome sequence of Prauserella sp. YIM 121212, isolated from alkaline soil.</title>
        <authorList>
            <person name="Ruckert C."/>
            <person name="Albersmeier A."/>
            <person name="Jiang C.-L."/>
            <person name="Jiang Y."/>
            <person name="Kalinowski J."/>
            <person name="Schneider O."/>
            <person name="Winkler A."/>
            <person name="Zotchev S.B."/>
        </authorList>
    </citation>
    <scope>NUCLEOTIDE SEQUENCE [LARGE SCALE GENOMIC DNA]</scope>
    <source>
        <strain evidence="10 11">YIM 121212</strain>
    </source>
</reference>
<proteinExistence type="inferred from homology"/>
<keyword evidence="7 9" id="KW-0472">Membrane</keyword>
<dbReference type="CDD" id="cd06582">
    <property type="entry name" value="TM_PBP1_LivH_like"/>
    <property type="match status" value="1"/>
</dbReference>
<dbReference type="InterPro" id="IPR001851">
    <property type="entry name" value="ABC_transp_permease"/>
</dbReference>
<evidence type="ECO:0000256" key="9">
    <source>
        <dbReference type="SAM" id="Phobius"/>
    </source>
</evidence>
<keyword evidence="4 9" id="KW-0812">Transmembrane</keyword>
<evidence type="ECO:0000256" key="1">
    <source>
        <dbReference type="ARBA" id="ARBA00004651"/>
    </source>
</evidence>
<name>A0A318LNN0_9PSEU</name>
<dbReference type="GO" id="GO:0005886">
    <property type="term" value="C:plasma membrane"/>
    <property type="evidence" value="ECO:0007669"/>
    <property type="project" value="UniProtKB-SubCell"/>
</dbReference>
<evidence type="ECO:0000256" key="7">
    <source>
        <dbReference type="ARBA" id="ARBA00023136"/>
    </source>
</evidence>
<comment type="caution">
    <text evidence="10">The sequence shown here is derived from an EMBL/GenBank/DDBJ whole genome shotgun (WGS) entry which is preliminary data.</text>
</comment>
<evidence type="ECO:0000313" key="10">
    <source>
        <dbReference type="EMBL" id="PXY35981.1"/>
    </source>
</evidence>